<reference evidence="6 7" key="1">
    <citation type="submission" date="2017-10" db="EMBL/GenBank/DDBJ databases">
        <title>Draft genome of two endophytic bacteria isolated from 'guarana' Paullinia cupana (Mart.) Ducke.</title>
        <authorList>
            <person name="Siqueira K.A."/>
            <person name="Liotti R.G."/>
            <person name="Mendes T.A."/>
            <person name="Soares M.A."/>
        </authorList>
    </citation>
    <scope>NUCLEOTIDE SEQUENCE [LARGE SCALE GENOMIC DNA]</scope>
    <source>
        <strain evidence="6 7">342</strain>
    </source>
</reference>
<dbReference type="EMBL" id="PDET01000003">
    <property type="protein sequence ID" value="PRD16475.1"/>
    <property type="molecule type" value="Genomic_DNA"/>
</dbReference>
<keyword evidence="3 6" id="KW-0238">DNA-binding</keyword>
<name>A0A2S9IFA2_9GAMM</name>
<dbReference type="Gene3D" id="3.40.50.1360">
    <property type="match status" value="1"/>
</dbReference>
<evidence type="ECO:0000256" key="4">
    <source>
        <dbReference type="ARBA" id="ARBA00023163"/>
    </source>
</evidence>
<dbReference type="Proteomes" id="UP000239181">
    <property type="component" value="Unassembled WGS sequence"/>
</dbReference>
<dbReference type="Gene3D" id="1.10.10.60">
    <property type="entry name" value="Homeodomain-like"/>
    <property type="match status" value="1"/>
</dbReference>
<dbReference type="InterPro" id="IPR037171">
    <property type="entry name" value="NagB/RpiA_transferase-like"/>
</dbReference>
<dbReference type="Pfam" id="PF04198">
    <property type="entry name" value="Sugar-bind"/>
    <property type="match status" value="1"/>
</dbReference>
<dbReference type="PANTHER" id="PTHR34294:SF12">
    <property type="entry name" value="SUGAR-BINDING TRANSCRIPTIONAL REGULATOR"/>
    <property type="match status" value="1"/>
</dbReference>
<keyword evidence="4" id="KW-0804">Transcription</keyword>
<organism evidence="6 7">
    <name type="scientific">Pantoea coffeiphila</name>
    <dbReference type="NCBI Taxonomy" id="1465635"/>
    <lineage>
        <taxon>Bacteria</taxon>
        <taxon>Pseudomonadati</taxon>
        <taxon>Pseudomonadota</taxon>
        <taxon>Gammaproteobacteria</taxon>
        <taxon>Enterobacterales</taxon>
        <taxon>Erwiniaceae</taxon>
        <taxon>Pantoea</taxon>
    </lineage>
</organism>
<dbReference type="GO" id="GO:0003677">
    <property type="term" value="F:DNA binding"/>
    <property type="evidence" value="ECO:0007669"/>
    <property type="project" value="UniProtKB-KW"/>
</dbReference>
<evidence type="ECO:0000313" key="7">
    <source>
        <dbReference type="Proteomes" id="UP000239181"/>
    </source>
</evidence>
<evidence type="ECO:0000256" key="2">
    <source>
        <dbReference type="ARBA" id="ARBA00023015"/>
    </source>
</evidence>
<comment type="similarity">
    <text evidence="1">Belongs to the SorC transcriptional regulatory family.</text>
</comment>
<dbReference type="InterPro" id="IPR051054">
    <property type="entry name" value="SorC_transcr_regulators"/>
</dbReference>
<evidence type="ECO:0000313" key="6">
    <source>
        <dbReference type="EMBL" id="PRD16475.1"/>
    </source>
</evidence>
<dbReference type="RefSeq" id="WP_105591918.1">
    <property type="nucleotide sequence ID" value="NZ_PDET01000003.1"/>
</dbReference>
<evidence type="ECO:0000259" key="5">
    <source>
        <dbReference type="Pfam" id="PF04198"/>
    </source>
</evidence>
<evidence type="ECO:0000256" key="1">
    <source>
        <dbReference type="ARBA" id="ARBA00010466"/>
    </source>
</evidence>
<sequence>MIRQNEIRLMVKIANLYYNEGSKQAEIAAALNLSQSFVSRMLNRSVREGIVKISVVQPDNVFPQLERGIEQRYGIQQAIVVDVAEDDDAAQVRKAIGAAAAHYLETRLRNGELVGISSWSSTIRAMVSEMHPQTVKVDGVIQLLGGVGVNGNVQATILTQDLANRLSCRAWLLPAQSIEGSVTSRDLLAASKDVSEVLHKFNEVTTAVVGIGDMEPSQLLRHSGNYYDKTMLLSLTERGAVGDICLHYFNAAGQPVLNEDEDPAIGMTLAQLKACPHAIALAGGQEKVTAIKAALSGGYLNVLITDYPTARALMED</sequence>
<gene>
    <name evidence="6" type="ORF">CQW29_06625</name>
</gene>
<comment type="caution">
    <text evidence="6">The sequence shown here is derived from an EMBL/GenBank/DDBJ whole genome shotgun (WGS) entry which is preliminary data.</text>
</comment>
<proteinExistence type="inferred from homology"/>
<dbReference type="AlphaFoldDB" id="A0A2S9IFA2"/>
<evidence type="ECO:0000256" key="3">
    <source>
        <dbReference type="ARBA" id="ARBA00023125"/>
    </source>
</evidence>
<feature type="domain" description="Sugar-binding" evidence="5">
    <location>
        <begin position="64"/>
        <end position="315"/>
    </location>
</feature>
<dbReference type="InterPro" id="IPR007324">
    <property type="entry name" value="Sugar-bd_dom_put"/>
</dbReference>
<keyword evidence="2" id="KW-0805">Transcription regulation</keyword>
<accession>A0A2S9IFA2</accession>
<dbReference type="OrthoDB" id="9808171at2"/>
<dbReference type="GO" id="GO:0030246">
    <property type="term" value="F:carbohydrate binding"/>
    <property type="evidence" value="ECO:0007669"/>
    <property type="project" value="InterPro"/>
</dbReference>
<keyword evidence="7" id="KW-1185">Reference proteome</keyword>
<dbReference type="SUPFAM" id="SSF100950">
    <property type="entry name" value="NagB/RpiA/CoA transferase-like"/>
    <property type="match status" value="1"/>
</dbReference>
<dbReference type="PANTHER" id="PTHR34294">
    <property type="entry name" value="TRANSCRIPTIONAL REGULATOR-RELATED"/>
    <property type="match status" value="1"/>
</dbReference>
<protein>
    <submittedName>
        <fullName evidence="6">DNA-binding transcriptional regulator</fullName>
    </submittedName>
</protein>